<keyword evidence="3" id="KW-1185">Reference proteome</keyword>
<evidence type="ECO:0000259" key="1">
    <source>
        <dbReference type="Pfam" id="PF20114"/>
    </source>
</evidence>
<comment type="caution">
    <text evidence="2">The sequence shown here is derived from an EMBL/GenBank/DDBJ whole genome shotgun (WGS) entry which is preliminary data.</text>
</comment>
<dbReference type="Pfam" id="PF20114">
    <property type="entry name" value="DUF6504"/>
    <property type="match status" value="1"/>
</dbReference>
<gene>
    <name evidence="2" type="ORF">GCM10023195_63070</name>
</gene>
<protein>
    <recommendedName>
        <fullName evidence="1">DUF6504 domain-containing protein</fullName>
    </recommendedName>
</protein>
<name>A0ABP8TR27_9ACTN</name>
<feature type="domain" description="DUF6504" evidence="1">
    <location>
        <begin position="10"/>
        <end position="98"/>
    </location>
</feature>
<accession>A0ABP8TR27</accession>
<dbReference type="InterPro" id="IPR045443">
    <property type="entry name" value="DUF6504"/>
</dbReference>
<dbReference type="Proteomes" id="UP001500212">
    <property type="component" value="Unassembled WGS sequence"/>
</dbReference>
<reference evidence="3" key="1">
    <citation type="journal article" date="2019" name="Int. J. Syst. Evol. Microbiol.">
        <title>The Global Catalogue of Microorganisms (GCM) 10K type strain sequencing project: providing services to taxonomists for standard genome sequencing and annotation.</title>
        <authorList>
            <consortium name="The Broad Institute Genomics Platform"/>
            <consortium name="The Broad Institute Genome Sequencing Center for Infectious Disease"/>
            <person name="Wu L."/>
            <person name="Ma J."/>
        </authorList>
    </citation>
    <scope>NUCLEOTIDE SEQUENCE [LARGE SCALE GENOMIC DNA]</scope>
    <source>
        <strain evidence="3">JCM 17938</strain>
    </source>
</reference>
<dbReference type="EMBL" id="BAABHJ010000026">
    <property type="protein sequence ID" value="GAA4614454.1"/>
    <property type="molecule type" value="Genomic_DNA"/>
</dbReference>
<sequence>MYGRAGSRAMSRVYGDPVEVWLTDGRPSRFVWRGRLYTVLRVLDRWVTTRDWWHERHPEAPEGGEREFWRVEATPDRTVGVYELRHDQATGAWMLSRAWS</sequence>
<proteinExistence type="predicted"/>
<dbReference type="RefSeq" id="WP_425550784.1">
    <property type="nucleotide sequence ID" value="NZ_BAABHJ010000026.1"/>
</dbReference>
<organism evidence="2 3">
    <name type="scientific">Actinoallomurus liliacearum</name>
    <dbReference type="NCBI Taxonomy" id="1080073"/>
    <lineage>
        <taxon>Bacteria</taxon>
        <taxon>Bacillati</taxon>
        <taxon>Actinomycetota</taxon>
        <taxon>Actinomycetes</taxon>
        <taxon>Streptosporangiales</taxon>
        <taxon>Thermomonosporaceae</taxon>
        <taxon>Actinoallomurus</taxon>
    </lineage>
</organism>
<evidence type="ECO:0000313" key="2">
    <source>
        <dbReference type="EMBL" id="GAA4614454.1"/>
    </source>
</evidence>
<evidence type="ECO:0000313" key="3">
    <source>
        <dbReference type="Proteomes" id="UP001500212"/>
    </source>
</evidence>